<proteinExistence type="predicted"/>
<dbReference type="STRING" id="946122.A0A0C2WK64"/>
<dbReference type="PANTHER" id="PTHR33266">
    <property type="entry name" value="CHROMOSOME 15, WHOLE GENOME SHOTGUN SEQUENCE"/>
    <property type="match status" value="1"/>
</dbReference>
<evidence type="ECO:0000313" key="2">
    <source>
        <dbReference type="Proteomes" id="UP000054549"/>
    </source>
</evidence>
<protein>
    <submittedName>
        <fullName evidence="1">Uncharacterized protein</fullName>
    </submittedName>
</protein>
<dbReference type="EMBL" id="KN818384">
    <property type="protein sequence ID" value="KIL57071.1"/>
    <property type="molecule type" value="Genomic_DNA"/>
</dbReference>
<keyword evidence="2" id="KW-1185">Reference proteome</keyword>
<dbReference type="InParanoid" id="A0A0C2WK64"/>
<organism evidence="1 2">
    <name type="scientific">Amanita muscaria (strain Koide BX008)</name>
    <dbReference type="NCBI Taxonomy" id="946122"/>
    <lineage>
        <taxon>Eukaryota</taxon>
        <taxon>Fungi</taxon>
        <taxon>Dikarya</taxon>
        <taxon>Basidiomycota</taxon>
        <taxon>Agaricomycotina</taxon>
        <taxon>Agaricomycetes</taxon>
        <taxon>Agaricomycetidae</taxon>
        <taxon>Agaricales</taxon>
        <taxon>Pluteineae</taxon>
        <taxon>Amanitaceae</taxon>
        <taxon>Amanita</taxon>
    </lineage>
</organism>
<sequence length="888" mass="100452">MDPDYVMSDRHEPVVLDEMINDETIPSSPIKALPLSPKELTALTECMNRHSKRGAWKDRADAANDDSDSKWRDLISTVLLYPTPLISAIAPTQAEHFMAFPNPLAAEAFADKLDDNHFKQWKEAVQKGVDNNDWTDLFRLFVRRLSKAYNTPFVGDSARNFIDYLQRTDKEVQLDQIHLYSKSVAVVQSSGTGKSRMLTETGNYIFTLPICLRQQSGTGYPPGDEDVVKHLCLTKYINNCSISYRVHVIIACFLGAAYETMLKWLEDIMEKEKCADTTALRKCWHQRMEPEGLKREERQKFFNELETDPKIMKSHNPNDPKEAKAEAIAKPAGELYENFTKIPTENLMKYLSKLPGAENPPLCVTYFDEEAGLGDSYWALLRLLSHQDRSTKMWYVFMGTKARPSYFSPPPGNTNSLRLRDEIVQLLPPYVALGFDQHQIYKEKKEIIATMDHFQTIEHLAQYGRPLWSATLETVPPPVVVDSAVLKLTNTKSFSSEDKDLAFAVSENKDLVFAVLSQRLSLDTVLAGSEAVELAQRSVSHHMRLLTGLTAKRDILYTNSPSEPILVLASAKLLYNRFDKKRLADVLAALTKDLCSAGLVEKGLLGELFARTLLLIARDFTVLQDGVLDLLKPVCLVDYLDKLFGKAGHWANRADRRQFNDAFSKAYVNFTHWIVTRDRLPDKPDMQLLANLWARGAALQCCFNQETIDWLIPFYIFPDGTAAFDLNAKFDPSRLSAVFGQVKNKEVGDLKAEKSIHPIGIPYDPDQPLPYLAILMELGTTSTYSETGSKMKLTCQSEKGKQPRYSIYVRGASNDMYGILSEADIEQEFGTLFKITASLLSSQDNTTQHMCPLQRFSDGYINIAWMDKYGVDIAWMDKYGVDKTPEAQ</sequence>
<dbReference type="AlphaFoldDB" id="A0A0C2WK64"/>
<accession>A0A0C2WK64</accession>
<name>A0A0C2WK64_AMAMK</name>
<dbReference type="OrthoDB" id="107110at2759"/>
<dbReference type="HOGENOM" id="CLU_009568_3_0_1"/>
<reference evidence="1 2" key="1">
    <citation type="submission" date="2014-04" db="EMBL/GenBank/DDBJ databases">
        <title>Evolutionary Origins and Diversification of the Mycorrhizal Mutualists.</title>
        <authorList>
            <consortium name="DOE Joint Genome Institute"/>
            <consortium name="Mycorrhizal Genomics Consortium"/>
            <person name="Kohler A."/>
            <person name="Kuo A."/>
            <person name="Nagy L.G."/>
            <person name="Floudas D."/>
            <person name="Copeland A."/>
            <person name="Barry K.W."/>
            <person name="Cichocki N."/>
            <person name="Veneault-Fourrey C."/>
            <person name="LaButti K."/>
            <person name="Lindquist E.A."/>
            <person name="Lipzen A."/>
            <person name="Lundell T."/>
            <person name="Morin E."/>
            <person name="Murat C."/>
            <person name="Riley R."/>
            <person name="Ohm R."/>
            <person name="Sun H."/>
            <person name="Tunlid A."/>
            <person name="Henrissat B."/>
            <person name="Grigoriev I.V."/>
            <person name="Hibbett D.S."/>
            <person name="Martin F."/>
        </authorList>
    </citation>
    <scope>NUCLEOTIDE SEQUENCE [LARGE SCALE GENOMIC DNA]</scope>
    <source>
        <strain evidence="1 2">Koide BX008</strain>
    </source>
</reference>
<dbReference type="Proteomes" id="UP000054549">
    <property type="component" value="Unassembled WGS sequence"/>
</dbReference>
<evidence type="ECO:0000313" key="1">
    <source>
        <dbReference type="EMBL" id="KIL57071.1"/>
    </source>
</evidence>
<gene>
    <name evidence="1" type="ORF">M378DRAFT_16508</name>
</gene>
<dbReference type="PANTHER" id="PTHR33266:SF1">
    <property type="entry name" value="F-BOX DOMAIN-CONTAINING PROTEIN"/>
    <property type="match status" value="1"/>
</dbReference>